<dbReference type="EMBL" id="LGTC01000001">
    <property type="protein sequence ID" value="KNY25949.1"/>
    <property type="molecule type" value="Genomic_DNA"/>
</dbReference>
<feature type="domain" description="Copper amine oxidase-like N-terminal" evidence="1">
    <location>
        <begin position="309"/>
        <end position="420"/>
    </location>
</feature>
<gene>
    <name evidence="2" type="ORF">Bccel_1209</name>
</gene>
<organism evidence="2 3">
    <name type="scientific">Pseudobacteroides cellulosolvens ATCC 35603 = DSM 2933</name>
    <dbReference type="NCBI Taxonomy" id="398512"/>
    <lineage>
        <taxon>Bacteria</taxon>
        <taxon>Bacillati</taxon>
        <taxon>Bacillota</taxon>
        <taxon>Clostridia</taxon>
        <taxon>Eubacteriales</taxon>
        <taxon>Oscillospiraceae</taxon>
        <taxon>Pseudobacteroides</taxon>
    </lineage>
</organism>
<dbReference type="InterPro" id="IPR036582">
    <property type="entry name" value="Mao_N_sf"/>
</dbReference>
<accession>A0A0L6JJL6</accession>
<evidence type="ECO:0000313" key="3">
    <source>
        <dbReference type="Proteomes" id="UP000036923"/>
    </source>
</evidence>
<sequence>MYIWCFCKYFSNYKIKLEKLTPGEYEFLLKTSGDYRPQIFLRRFKFTIPDTSINSPESDNIKIDLDVYKRGKEYDDIKREIVDNSDKTVICVPLVFKDNEVYNKQDQELSIFVYDEEGNEVSKITDFESTEFTNIPSSDEKLKQNTYKYLRMNYASLVLPLNKLYHIKAVYKANGKEYIKDVKYHNIDVLSLKEEIGTNTEYICVLNKTYSVKKYTYDIKVNINKNDSCDTYELYRQPFNGSPVNRDPFDEKSPLIMKSPDFIYGINEFISDLNRGENCYYVVLGKKGDKYVSRSKVFQVDKKIKILRDHSYINTDTDPVIVNDRVLIPIRVVTESLGGVVNWNNKTKTVSIQIKSNDGSKALNKIEFKIGSKVSKVNGVQKSMDVSPAIINNRTYIPLRFLTENIKLHINWDEYTKTVELF</sequence>
<dbReference type="AlphaFoldDB" id="A0A0L6JJL6"/>
<dbReference type="STRING" id="398512.Bccel_1209"/>
<dbReference type="RefSeq" id="WP_036944204.1">
    <property type="nucleotide sequence ID" value="NZ_JQKC01000026.1"/>
</dbReference>
<dbReference type="eggNOG" id="COG3292">
    <property type="taxonomic scope" value="Bacteria"/>
</dbReference>
<proteinExistence type="predicted"/>
<evidence type="ECO:0000313" key="2">
    <source>
        <dbReference type="EMBL" id="KNY25949.1"/>
    </source>
</evidence>
<keyword evidence="3" id="KW-1185">Reference proteome</keyword>
<dbReference type="Gene3D" id="3.30.457.10">
    <property type="entry name" value="Copper amine oxidase-like, N-terminal domain"/>
    <property type="match status" value="1"/>
</dbReference>
<comment type="caution">
    <text evidence="2">The sequence shown here is derived from an EMBL/GenBank/DDBJ whole genome shotgun (WGS) entry which is preliminary data.</text>
</comment>
<dbReference type="Proteomes" id="UP000036923">
    <property type="component" value="Unassembled WGS sequence"/>
</dbReference>
<dbReference type="OrthoDB" id="268113at2"/>
<dbReference type="InterPro" id="IPR012854">
    <property type="entry name" value="Cu_amine_oxidase-like_N"/>
</dbReference>
<dbReference type="SUPFAM" id="SSF55383">
    <property type="entry name" value="Copper amine oxidase, domain N"/>
    <property type="match status" value="2"/>
</dbReference>
<name>A0A0L6JJL6_9FIRM</name>
<evidence type="ECO:0000259" key="1">
    <source>
        <dbReference type="Pfam" id="PF07833"/>
    </source>
</evidence>
<reference evidence="3" key="1">
    <citation type="submission" date="2015-07" db="EMBL/GenBank/DDBJ databases">
        <title>Near-Complete Genome Sequence of the Cellulolytic Bacterium Bacteroides (Pseudobacteroides) cellulosolvens ATCC 35603.</title>
        <authorList>
            <person name="Dassa B."/>
            <person name="Utturkar S.M."/>
            <person name="Klingeman D.M."/>
            <person name="Hurt R.A."/>
            <person name="Keller M."/>
            <person name="Xu J."/>
            <person name="Reddy Y.H.K."/>
            <person name="Borovok I."/>
            <person name="Grinberg I.R."/>
            <person name="Lamed R."/>
            <person name="Zhivin O."/>
            <person name="Bayer E.A."/>
            <person name="Brown S.D."/>
        </authorList>
    </citation>
    <scope>NUCLEOTIDE SEQUENCE [LARGE SCALE GENOMIC DNA]</scope>
    <source>
        <strain evidence="3">DSM 2933</strain>
    </source>
</reference>
<dbReference type="Pfam" id="PF07833">
    <property type="entry name" value="Cu_amine_oxidN1"/>
    <property type="match status" value="1"/>
</dbReference>
<protein>
    <submittedName>
        <fullName evidence="2">Copper amine oxidase-like domain-containing protein</fullName>
    </submittedName>
</protein>